<dbReference type="Gene3D" id="2.180.10.10">
    <property type="entry name" value="RHS repeat-associated core"/>
    <property type="match status" value="1"/>
</dbReference>
<dbReference type="InterPro" id="IPR022385">
    <property type="entry name" value="Rhs_assc_core"/>
</dbReference>
<dbReference type="PANTHER" id="PTHR32305:SF15">
    <property type="entry name" value="PROTEIN RHSA-RELATED"/>
    <property type="match status" value="1"/>
</dbReference>
<protein>
    <submittedName>
        <fullName evidence="2">RHS repeat-associated core domain-containing protein</fullName>
    </submittedName>
</protein>
<evidence type="ECO:0000259" key="1">
    <source>
        <dbReference type="Pfam" id="PF03527"/>
    </source>
</evidence>
<dbReference type="EMBL" id="JARRAF010000094">
    <property type="protein sequence ID" value="MDK2127027.1"/>
    <property type="molecule type" value="Genomic_DNA"/>
</dbReference>
<dbReference type="PRINTS" id="PR00394">
    <property type="entry name" value="RHSPROTEIN"/>
</dbReference>
<name>A0ABT7E3Y0_9NEIS</name>
<sequence>IYYYHPDQIGTPRELTNAAGQIVWRAEYLAWGNTLKLHWLTDAEPVEQPLRFQGQYYDEETGLHYNRFRYYDPDLGRFVSQDPILLKGGINLYSYALNPVSWVDPLGLQKKKGGGKGCPCEDEEKNCPAKVAGPTFLEQVKNSSVRTGKKFQGAEIYKFTDKVKIGDTTFRKGDYFYLDNLHKDHYETFSSNNTSKGVFNLDGTLNEKKTKSAEKRTGPGC</sequence>
<dbReference type="InterPro" id="IPR050708">
    <property type="entry name" value="T6SS_VgrG/RHS"/>
</dbReference>
<organism evidence="2 3">
    <name type="scientific">Parachitinimonas caeni</name>
    <dbReference type="NCBI Taxonomy" id="3031301"/>
    <lineage>
        <taxon>Bacteria</taxon>
        <taxon>Pseudomonadati</taxon>
        <taxon>Pseudomonadota</taxon>
        <taxon>Betaproteobacteria</taxon>
        <taxon>Neisseriales</taxon>
        <taxon>Chitinibacteraceae</taxon>
        <taxon>Parachitinimonas</taxon>
    </lineage>
</organism>
<feature type="non-terminal residue" evidence="2">
    <location>
        <position position="1"/>
    </location>
</feature>
<proteinExistence type="predicted"/>
<dbReference type="PANTHER" id="PTHR32305">
    <property type="match status" value="1"/>
</dbReference>
<keyword evidence="3" id="KW-1185">Reference proteome</keyword>
<dbReference type="Pfam" id="PF03527">
    <property type="entry name" value="RHS"/>
    <property type="match status" value="1"/>
</dbReference>
<dbReference type="NCBIfam" id="TIGR03696">
    <property type="entry name" value="Rhs_assc_core"/>
    <property type="match status" value="1"/>
</dbReference>
<gene>
    <name evidence="2" type="ORF">PZA18_23590</name>
</gene>
<accession>A0ABT7E3Y0</accession>
<dbReference type="Proteomes" id="UP001172778">
    <property type="component" value="Unassembled WGS sequence"/>
</dbReference>
<reference evidence="2" key="1">
    <citation type="submission" date="2023-03" db="EMBL/GenBank/DDBJ databases">
        <title>Chitinimonas shenzhenensis gen. nov., sp. nov., a novel member of family Burkholderiaceae isolated from activated sludge collected in Shen Zhen, China.</title>
        <authorList>
            <person name="Wang X."/>
        </authorList>
    </citation>
    <scope>NUCLEOTIDE SEQUENCE</scope>
    <source>
        <strain evidence="2">DQS-5</strain>
    </source>
</reference>
<dbReference type="RefSeq" id="WP_284103346.1">
    <property type="nucleotide sequence ID" value="NZ_JARRAF010000094.1"/>
</dbReference>
<evidence type="ECO:0000313" key="2">
    <source>
        <dbReference type="EMBL" id="MDK2127027.1"/>
    </source>
</evidence>
<dbReference type="InterPro" id="IPR001826">
    <property type="entry name" value="RHS"/>
</dbReference>
<evidence type="ECO:0000313" key="3">
    <source>
        <dbReference type="Proteomes" id="UP001172778"/>
    </source>
</evidence>
<feature type="domain" description="RHS protein conserved region" evidence="1">
    <location>
        <begin position="1"/>
        <end position="36"/>
    </location>
</feature>
<comment type="caution">
    <text evidence="2">The sequence shown here is derived from an EMBL/GenBank/DDBJ whole genome shotgun (WGS) entry which is preliminary data.</text>
</comment>